<dbReference type="PROSITE" id="PS51257">
    <property type="entry name" value="PROKAR_LIPOPROTEIN"/>
    <property type="match status" value="1"/>
</dbReference>
<reference evidence="2 3" key="1">
    <citation type="submission" date="2016-04" db="EMBL/GenBank/DDBJ databases">
        <title>Complete genome sequence of Thermococcus pacificus type strain P4.</title>
        <authorList>
            <person name="Oger P.M."/>
        </authorList>
    </citation>
    <scope>NUCLEOTIDE SEQUENCE [LARGE SCALE GENOMIC DNA]</scope>
    <source>
        <strain evidence="2 3">P-4</strain>
    </source>
</reference>
<keyword evidence="3" id="KW-1185">Reference proteome</keyword>
<protein>
    <recommendedName>
        <fullName evidence="1">Transglutaminase-like domain-containing protein</fullName>
    </recommendedName>
</protein>
<dbReference type="InterPro" id="IPR038765">
    <property type="entry name" value="Papain-like_cys_pep_sf"/>
</dbReference>
<dbReference type="Gene3D" id="3.10.620.30">
    <property type="match status" value="1"/>
</dbReference>
<organism evidence="2 3">
    <name type="scientific">Thermococcus pacificus</name>
    <dbReference type="NCBI Taxonomy" id="71998"/>
    <lineage>
        <taxon>Archaea</taxon>
        <taxon>Methanobacteriati</taxon>
        <taxon>Methanobacteriota</taxon>
        <taxon>Thermococci</taxon>
        <taxon>Thermococcales</taxon>
        <taxon>Thermococcaceae</taxon>
        <taxon>Thermococcus</taxon>
    </lineage>
</organism>
<evidence type="ECO:0000313" key="3">
    <source>
        <dbReference type="Proteomes" id="UP000197418"/>
    </source>
</evidence>
<dbReference type="EMBL" id="CP015102">
    <property type="protein sequence ID" value="ASJ07573.1"/>
    <property type="molecule type" value="Genomic_DNA"/>
</dbReference>
<dbReference type="RefSeq" id="WP_088854817.1">
    <property type="nucleotide sequence ID" value="NZ_CP015102.1"/>
</dbReference>
<sequence>MGMKRILLVFPLLVLVMASGCLFKPPAEVRFSLDRTTVAPDDTIHVIVLINNTGKVGLTGANLVLGDSNFQILQEPKFPDVLPVGETAQLVWILKAPPTPGHYNLKLSLELTDELKRTWTGFYGQFLVTVSNKTPPRGELKLDVLGPETLRGGEVSNLSVTITNPLDVPIELTNIKLDLLEGMKVLSVSTMPETIHEGKTISLKYTVKAPYAYREGYISAVLRYRIGDMEKSVVKSVPLRVVWTPWNESEETLKEAYGLKYHWITDSYLVDGYWAEKYNSTPVFERSELRKKTLGVIGAAESEVQAAEAIYRWMMHTYSFGDTTSTLEPDRILLQDRISYAEGQILMTAMLRSIDIPARIVTLYNGTDCTRRPITEFYTVDGWYVVDIEHGFVGSLDEYLASPYFPRLYQMITGEGYRLVAQSPTELRGHEHVDVTGDFIADLEDRLLTVINGRLQPELRSKLMVVMNNLDENERLYALFLFSSAPSDDDLNRVIEEYSTKRIEQNVKTMYEFYRGMEWSDDFTRYWRIFAGEVK</sequence>
<dbReference type="OrthoDB" id="85899at2157"/>
<dbReference type="KEGG" id="tpaf:A3L08_09700"/>
<evidence type="ECO:0000259" key="1">
    <source>
        <dbReference type="Pfam" id="PF01841"/>
    </source>
</evidence>
<accession>A0A218P9Y1</accession>
<evidence type="ECO:0000313" key="2">
    <source>
        <dbReference type="EMBL" id="ASJ07573.1"/>
    </source>
</evidence>
<dbReference type="InterPro" id="IPR002931">
    <property type="entry name" value="Transglutaminase-like"/>
</dbReference>
<proteinExistence type="predicted"/>
<dbReference type="GeneID" id="33316546"/>
<dbReference type="SUPFAM" id="SSF54001">
    <property type="entry name" value="Cysteine proteinases"/>
    <property type="match status" value="1"/>
</dbReference>
<feature type="domain" description="Transglutaminase-like" evidence="1">
    <location>
        <begin position="296"/>
        <end position="387"/>
    </location>
</feature>
<name>A0A218P9Y1_9EURY</name>
<gene>
    <name evidence="2" type="ORF">A3L08_09700</name>
</gene>
<dbReference type="Pfam" id="PF01841">
    <property type="entry name" value="Transglut_core"/>
    <property type="match status" value="1"/>
</dbReference>
<dbReference type="AlphaFoldDB" id="A0A218P9Y1"/>
<dbReference type="Proteomes" id="UP000197418">
    <property type="component" value="Chromosome"/>
</dbReference>